<dbReference type="Proteomes" id="UP000317169">
    <property type="component" value="Unassembled WGS sequence"/>
</dbReference>
<name>A0A507Z9W6_9FLAO</name>
<accession>A0A507Z9W6</accession>
<dbReference type="EMBL" id="VIAR01000020">
    <property type="protein sequence ID" value="TQD33481.1"/>
    <property type="molecule type" value="Genomic_DNA"/>
</dbReference>
<gene>
    <name evidence="1" type="ORF">FKR84_13090</name>
</gene>
<dbReference type="AlphaFoldDB" id="A0A507Z9W6"/>
<sequence length="77" mass="9186">MEINIQNAKIELIQWLTTLEDKSLIRKIMELRKNETKDWWNEIAEAERKSIEIGISEADNERLKPNSEAQKIYGKWL</sequence>
<proteinExistence type="predicted"/>
<organism evidence="1 2">
    <name type="scientific">Haloflavibacter putidus</name>
    <dbReference type="NCBI Taxonomy" id="2576776"/>
    <lineage>
        <taxon>Bacteria</taxon>
        <taxon>Pseudomonadati</taxon>
        <taxon>Bacteroidota</taxon>
        <taxon>Flavobacteriia</taxon>
        <taxon>Flavobacteriales</taxon>
        <taxon>Flavobacteriaceae</taxon>
        <taxon>Haloflavibacter</taxon>
    </lineage>
</organism>
<dbReference type="RefSeq" id="WP_141422770.1">
    <property type="nucleotide sequence ID" value="NZ_VIAR01000020.1"/>
</dbReference>
<comment type="caution">
    <text evidence="1">The sequence shown here is derived from an EMBL/GenBank/DDBJ whole genome shotgun (WGS) entry which is preliminary data.</text>
</comment>
<keyword evidence="2" id="KW-1185">Reference proteome</keyword>
<reference evidence="1 2" key="1">
    <citation type="submission" date="2019-06" db="EMBL/GenBank/DDBJ databases">
        <title>Flavibacter putida gen. nov., sp. nov., a novel marine bacterium of the family Flavobacteriaceae isolated from coastal seawater.</title>
        <authorList>
            <person name="Feng X."/>
        </authorList>
    </citation>
    <scope>NUCLEOTIDE SEQUENCE [LARGE SCALE GENOMIC DNA]</scope>
    <source>
        <strain evidence="1 2">PLHSN227</strain>
    </source>
</reference>
<protein>
    <recommendedName>
        <fullName evidence="3">Addiction module component</fullName>
    </recommendedName>
</protein>
<evidence type="ECO:0000313" key="2">
    <source>
        <dbReference type="Proteomes" id="UP000317169"/>
    </source>
</evidence>
<evidence type="ECO:0008006" key="3">
    <source>
        <dbReference type="Google" id="ProtNLM"/>
    </source>
</evidence>
<dbReference type="OrthoDB" id="1122071at2"/>
<evidence type="ECO:0000313" key="1">
    <source>
        <dbReference type="EMBL" id="TQD33481.1"/>
    </source>
</evidence>